<dbReference type="Proteomes" id="UP001500067">
    <property type="component" value="Unassembled WGS sequence"/>
</dbReference>
<dbReference type="Pfam" id="PF00149">
    <property type="entry name" value="Metallophos"/>
    <property type="match status" value="1"/>
</dbReference>
<dbReference type="Gene3D" id="3.60.21.10">
    <property type="match status" value="1"/>
</dbReference>
<evidence type="ECO:0000256" key="1">
    <source>
        <dbReference type="ARBA" id="ARBA00022475"/>
    </source>
</evidence>
<evidence type="ECO:0000256" key="2">
    <source>
        <dbReference type="ARBA" id="ARBA00022519"/>
    </source>
</evidence>
<dbReference type="RefSeq" id="WP_345079486.1">
    <property type="nucleotide sequence ID" value="NZ_BAABFA010000008.1"/>
</dbReference>
<protein>
    <submittedName>
        <fullName evidence="7">UDP-2,3-diacylglucosamine diphosphatase</fullName>
    </submittedName>
</protein>
<dbReference type="PANTHER" id="PTHR34990">
    <property type="entry name" value="UDP-2,3-DIACYLGLUCOSAMINE HYDROLASE-RELATED"/>
    <property type="match status" value="1"/>
</dbReference>
<gene>
    <name evidence="7" type="ORF">GCM10023093_10020</name>
</gene>
<organism evidence="7 8">
    <name type="scientific">Nemorincola caseinilytica</name>
    <dbReference type="NCBI Taxonomy" id="2054315"/>
    <lineage>
        <taxon>Bacteria</taxon>
        <taxon>Pseudomonadati</taxon>
        <taxon>Bacteroidota</taxon>
        <taxon>Chitinophagia</taxon>
        <taxon>Chitinophagales</taxon>
        <taxon>Chitinophagaceae</taxon>
        <taxon>Nemorincola</taxon>
    </lineage>
</organism>
<proteinExistence type="predicted"/>
<keyword evidence="3" id="KW-0479">Metal-binding</keyword>
<dbReference type="CDD" id="cd07398">
    <property type="entry name" value="MPP_YbbF-LpxH"/>
    <property type="match status" value="1"/>
</dbReference>
<evidence type="ECO:0000313" key="7">
    <source>
        <dbReference type="EMBL" id="GAA4462792.1"/>
    </source>
</evidence>
<accession>A0ABP8NBE7</accession>
<keyword evidence="4" id="KW-0472">Membrane</keyword>
<keyword evidence="2" id="KW-0997">Cell inner membrane</keyword>
<evidence type="ECO:0000256" key="3">
    <source>
        <dbReference type="ARBA" id="ARBA00022723"/>
    </source>
</evidence>
<keyword evidence="1" id="KW-1003">Cell membrane</keyword>
<sequence length="293" mass="33415">MAKREVDIVVLSDVHLGTYGCHAAELLRYLKSIKPRAVILNGDIIDIWQFSKRYWPATHMMVVKHLTGLMAKDVPVYYIPGNHDEMLRRFKGFNLGALKIVNKLSLKIDNKRVWVFHGDVFDVVMQNSKWLARLGAVGYDTLILINRLVNFISQKMGRGKLSFSKKIKNTVKSAVKFINDFEKTVCEIAAENNYDHVICGHIHHPEIKKVTTKNGSVTYMNSGDWIENLTALEYDNGQWRIYSYANDPVAQAIDIGKNKNKQSSKEMMESLLLELNMKQGRNDEKTPSLVAEG</sequence>
<dbReference type="SUPFAM" id="SSF56300">
    <property type="entry name" value="Metallo-dependent phosphatases"/>
    <property type="match status" value="1"/>
</dbReference>
<comment type="caution">
    <text evidence="7">The sequence shown here is derived from an EMBL/GenBank/DDBJ whole genome shotgun (WGS) entry which is preliminary data.</text>
</comment>
<dbReference type="InterPro" id="IPR004843">
    <property type="entry name" value="Calcineurin-like_PHP"/>
</dbReference>
<reference evidence="8" key="1">
    <citation type="journal article" date="2019" name="Int. J. Syst. Evol. Microbiol.">
        <title>The Global Catalogue of Microorganisms (GCM) 10K type strain sequencing project: providing services to taxonomists for standard genome sequencing and annotation.</title>
        <authorList>
            <consortium name="The Broad Institute Genomics Platform"/>
            <consortium name="The Broad Institute Genome Sequencing Center for Infectious Disease"/>
            <person name="Wu L."/>
            <person name="Ma J."/>
        </authorList>
    </citation>
    <scope>NUCLEOTIDE SEQUENCE [LARGE SCALE GENOMIC DNA]</scope>
    <source>
        <strain evidence="8">JCM 32105</strain>
    </source>
</reference>
<keyword evidence="5" id="KW-0464">Manganese</keyword>
<dbReference type="InterPro" id="IPR029052">
    <property type="entry name" value="Metallo-depent_PP-like"/>
</dbReference>
<dbReference type="InterPro" id="IPR043461">
    <property type="entry name" value="LpxH-like"/>
</dbReference>
<name>A0ABP8NBE7_9BACT</name>
<dbReference type="PANTHER" id="PTHR34990:SF2">
    <property type="entry name" value="BLL8164 PROTEIN"/>
    <property type="match status" value="1"/>
</dbReference>
<evidence type="ECO:0000256" key="4">
    <source>
        <dbReference type="ARBA" id="ARBA00023136"/>
    </source>
</evidence>
<keyword evidence="8" id="KW-1185">Reference proteome</keyword>
<feature type="domain" description="Calcineurin-like phosphoesterase" evidence="6">
    <location>
        <begin position="8"/>
        <end position="205"/>
    </location>
</feature>
<evidence type="ECO:0000256" key="5">
    <source>
        <dbReference type="ARBA" id="ARBA00023211"/>
    </source>
</evidence>
<dbReference type="EMBL" id="BAABFA010000008">
    <property type="protein sequence ID" value="GAA4462792.1"/>
    <property type="molecule type" value="Genomic_DNA"/>
</dbReference>
<evidence type="ECO:0000259" key="6">
    <source>
        <dbReference type="Pfam" id="PF00149"/>
    </source>
</evidence>
<evidence type="ECO:0000313" key="8">
    <source>
        <dbReference type="Proteomes" id="UP001500067"/>
    </source>
</evidence>